<gene>
    <name evidence="2" type="ORF">ACFOOR_00610</name>
</gene>
<comment type="caution">
    <text evidence="2">The sequence shown here is derived from an EMBL/GenBank/DDBJ whole genome shotgun (WGS) entry which is preliminary data.</text>
</comment>
<dbReference type="Proteomes" id="UP001595379">
    <property type="component" value="Unassembled WGS sequence"/>
</dbReference>
<evidence type="ECO:0000313" key="3">
    <source>
        <dbReference type="Proteomes" id="UP001595379"/>
    </source>
</evidence>
<evidence type="ECO:0000313" key="2">
    <source>
        <dbReference type="EMBL" id="MFC2924600.1"/>
    </source>
</evidence>
<evidence type="ECO:0000256" key="1">
    <source>
        <dbReference type="SAM" id="Phobius"/>
    </source>
</evidence>
<keyword evidence="1" id="KW-1133">Transmembrane helix</keyword>
<accession>A0ABV6ZT41</accession>
<protein>
    <recommendedName>
        <fullName evidence="4">Phage holin family protein</fullName>
    </recommendedName>
</protein>
<proteinExistence type="predicted"/>
<name>A0ABV6ZT41_9PROT</name>
<keyword evidence="1" id="KW-0472">Membrane</keyword>
<keyword evidence="3" id="KW-1185">Reference proteome</keyword>
<sequence>MRGLLFVIALAGPIVAIIFGTHALWTWLEANWGASFASMIVAIAFLLIASVSAVIALILDKSEPPVAEEPESSQSGGLLAIAEAAITRRPFESISVMVGLGALLARHPGLAMLAIRRFL</sequence>
<organism evidence="2 3">
    <name type="scientific">Hyphobacterium vulgare</name>
    <dbReference type="NCBI Taxonomy" id="1736751"/>
    <lineage>
        <taxon>Bacteria</taxon>
        <taxon>Pseudomonadati</taxon>
        <taxon>Pseudomonadota</taxon>
        <taxon>Alphaproteobacteria</taxon>
        <taxon>Maricaulales</taxon>
        <taxon>Maricaulaceae</taxon>
        <taxon>Hyphobacterium</taxon>
    </lineage>
</organism>
<evidence type="ECO:0008006" key="4">
    <source>
        <dbReference type="Google" id="ProtNLM"/>
    </source>
</evidence>
<feature type="transmembrane region" description="Helical" evidence="1">
    <location>
        <begin position="32"/>
        <end position="59"/>
    </location>
</feature>
<dbReference type="EMBL" id="JBHRSV010000001">
    <property type="protein sequence ID" value="MFC2924600.1"/>
    <property type="molecule type" value="Genomic_DNA"/>
</dbReference>
<keyword evidence="1" id="KW-0812">Transmembrane</keyword>
<reference evidence="3" key="1">
    <citation type="journal article" date="2019" name="Int. J. Syst. Evol. Microbiol.">
        <title>The Global Catalogue of Microorganisms (GCM) 10K type strain sequencing project: providing services to taxonomists for standard genome sequencing and annotation.</title>
        <authorList>
            <consortium name="The Broad Institute Genomics Platform"/>
            <consortium name="The Broad Institute Genome Sequencing Center for Infectious Disease"/>
            <person name="Wu L."/>
            <person name="Ma J."/>
        </authorList>
    </citation>
    <scope>NUCLEOTIDE SEQUENCE [LARGE SCALE GENOMIC DNA]</scope>
    <source>
        <strain evidence="3">KCTC 52487</strain>
    </source>
</reference>
<dbReference type="RefSeq" id="WP_343163686.1">
    <property type="nucleotide sequence ID" value="NZ_JBHRSV010000001.1"/>
</dbReference>